<sequence length="167" mass="18593">LLSLDRDLPMHHIQYENTAHARDPIASDTWDHSLVEENAQHPFTNTSLEVCAMHVFILSYLTVKLLQDASLDEMAKATGYKVELFHECLAGHGINMQQQQSIRNQSQQYCSEKELISSAESMASAQHTQGADKDIIGENNLLYADSAADSAFCSGKVSKRRKLGEVL</sequence>
<name>A0AAD2K667_9AGAR</name>
<organism evidence="1 2">
    <name type="scientific">Mycena citricolor</name>
    <dbReference type="NCBI Taxonomy" id="2018698"/>
    <lineage>
        <taxon>Eukaryota</taxon>
        <taxon>Fungi</taxon>
        <taxon>Dikarya</taxon>
        <taxon>Basidiomycota</taxon>
        <taxon>Agaricomycotina</taxon>
        <taxon>Agaricomycetes</taxon>
        <taxon>Agaricomycetidae</taxon>
        <taxon>Agaricales</taxon>
        <taxon>Marasmiineae</taxon>
        <taxon>Mycenaceae</taxon>
        <taxon>Mycena</taxon>
    </lineage>
</organism>
<reference evidence="1" key="1">
    <citation type="submission" date="2023-11" db="EMBL/GenBank/DDBJ databases">
        <authorList>
            <person name="De Vega J J."/>
            <person name="De Vega J J."/>
        </authorList>
    </citation>
    <scope>NUCLEOTIDE SEQUENCE</scope>
</reference>
<accession>A0AAD2K667</accession>
<evidence type="ECO:0000313" key="1">
    <source>
        <dbReference type="EMBL" id="CAK5281109.1"/>
    </source>
</evidence>
<keyword evidence="2" id="KW-1185">Reference proteome</keyword>
<dbReference type="Proteomes" id="UP001295794">
    <property type="component" value="Unassembled WGS sequence"/>
</dbReference>
<dbReference type="EMBL" id="CAVNYO010000444">
    <property type="protein sequence ID" value="CAK5281109.1"/>
    <property type="molecule type" value="Genomic_DNA"/>
</dbReference>
<feature type="non-terminal residue" evidence="1">
    <location>
        <position position="1"/>
    </location>
</feature>
<comment type="caution">
    <text evidence="1">The sequence shown here is derived from an EMBL/GenBank/DDBJ whole genome shotgun (WGS) entry which is preliminary data.</text>
</comment>
<proteinExistence type="predicted"/>
<dbReference type="AlphaFoldDB" id="A0AAD2K667"/>
<protein>
    <submittedName>
        <fullName evidence="1">Uncharacterized protein</fullName>
    </submittedName>
</protein>
<gene>
    <name evidence="1" type="ORF">MYCIT1_LOCUS31996</name>
</gene>
<evidence type="ECO:0000313" key="2">
    <source>
        <dbReference type="Proteomes" id="UP001295794"/>
    </source>
</evidence>